<evidence type="ECO:0000313" key="3">
    <source>
        <dbReference type="Proteomes" id="UP001597453"/>
    </source>
</evidence>
<dbReference type="InterPro" id="IPR022062">
    <property type="entry name" value="DUF3618"/>
</dbReference>
<keyword evidence="1" id="KW-0472">Membrane</keyword>
<sequence length="90" mass="9920">MSNEAQAKRSSAELRRDIQVTRRELAETLNALEYKLDVPARFGEWSSERKQQFVAAKEENPTKVYGLLGAAAAGVVGIVAGMIMLGRRGR</sequence>
<evidence type="ECO:0000313" key="2">
    <source>
        <dbReference type="EMBL" id="MFD2675197.1"/>
    </source>
</evidence>
<accession>A0ABW5RJC0</accession>
<gene>
    <name evidence="2" type="ORF">ACFSUQ_07810</name>
</gene>
<keyword evidence="1" id="KW-1133">Transmembrane helix</keyword>
<comment type="caution">
    <text evidence="2">The sequence shown here is derived from an EMBL/GenBank/DDBJ whole genome shotgun (WGS) entry which is preliminary data.</text>
</comment>
<reference evidence="3" key="1">
    <citation type="journal article" date="2019" name="Int. J. Syst. Evol. Microbiol.">
        <title>The Global Catalogue of Microorganisms (GCM) 10K type strain sequencing project: providing services to taxonomists for standard genome sequencing and annotation.</title>
        <authorList>
            <consortium name="The Broad Institute Genomics Platform"/>
            <consortium name="The Broad Institute Genome Sequencing Center for Infectious Disease"/>
            <person name="Wu L."/>
            <person name="Ma J."/>
        </authorList>
    </citation>
    <scope>NUCLEOTIDE SEQUENCE [LARGE SCALE GENOMIC DNA]</scope>
    <source>
        <strain evidence="3">TISTR 1511</strain>
    </source>
</reference>
<keyword evidence="3" id="KW-1185">Reference proteome</keyword>
<dbReference type="RefSeq" id="WP_066057854.1">
    <property type="nucleotide sequence ID" value="NZ_JBHUNF010000004.1"/>
</dbReference>
<protein>
    <submittedName>
        <fullName evidence="2">DUF3618 domain-containing protein</fullName>
    </submittedName>
</protein>
<organism evidence="2 3">
    <name type="scientific">Gulosibacter bifidus</name>
    <dbReference type="NCBI Taxonomy" id="272239"/>
    <lineage>
        <taxon>Bacteria</taxon>
        <taxon>Bacillati</taxon>
        <taxon>Actinomycetota</taxon>
        <taxon>Actinomycetes</taxon>
        <taxon>Micrococcales</taxon>
        <taxon>Microbacteriaceae</taxon>
        <taxon>Gulosibacter</taxon>
    </lineage>
</organism>
<dbReference type="Pfam" id="PF12277">
    <property type="entry name" value="DUF3618"/>
    <property type="match status" value="1"/>
</dbReference>
<dbReference type="EMBL" id="JBHUNF010000004">
    <property type="protein sequence ID" value="MFD2675197.1"/>
    <property type="molecule type" value="Genomic_DNA"/>
</dbReference>
<feature type="transmembrane region" description="Helical" evidence="1">
    <location>
        <begin position="64"/>
        <end position="85"/>
    </location>
</feature>
<dbReference type="Proteomes" id="UP001597453">
    <property type="component" value="Unassembled WGS sequence"/>
</dbReference>
<keyword evidence="1" id="KW-0812">Transmembrane</keyword>
<proteinExistence type="predicted"/>
<evidence type="ECO:0000256" key="1">
    <source>
        <dbReference type="SAM" id="Phobius"/>
    </source>
</evidence>
<name>A0ABW5RJC0_9MICO</name>